<dbReference type="PANTHER" id="PTHR20922:SF13">
    <property type="entry name" value="DNL-TYPE ZINC FINGER PROTEIN"/>
    <property type="match status" value="1"/>
</dbReference>
<feature type="domain" description="DNL-type" evidence="6">
    <location>
        <begin position="165"/>
        <end position="218"/>
    </location>
</feature>
<dbReference type="PROSITE" id="PS51501">
    <property type="entry name" value="ZF_DNL"/>
    <property type="match status" value="1"/>
</dbReference>
<evidence type="ECO:0000256" key="4">
    <source>
        <dbReference type="PROSITE-ProRule" id="PRU00834"/>
    </source>
</evidence>
<organism evidence="7 8">
    <name type="scientific">Prorocentrum cordatum</name>
    <dbReference type="NCBI Taxonomy" id="2364126"/>
    <lineage>
        <taxon>Eukaryota</taxon>
        <taxon>Sar</taxon>
        <taxon>Alveolata</taxon>
        <taxon>Dinophyceae</taxon>
        <taxon>Prorocentrales</taxon>
        <taxon>Prorocentraceae</taxon>
        <taxon>Prorocentrum</taxon>
    </lineage>
</organism>
<dbReference type="Proteomes" id="UP001189429">
    <property type="component" value="Unassembled WGS sequence"/>
</dbReference>
<evidence type="ECO:0000256" key="3">
    <source>
        <dbReference type="ARBA" id="ARBA00022833"/>
    </source>
</evidence>
<gene>
    <name evidence="7" type="ORF">PCOR1329_LOCUS64770</name>
</gene>
<dbReference type="EMBL" id="CAUYUJ010018277">
    <property type="protein sequence ID" value="CAK0882180.1"/>
    <property type="molecule type" value="Genomic_DNA"/>
</dbReference>
<comment type="caution">
    <text evidence="7">The sequence shown here is derived from an EMBL/GenBank/DDBJ whole genome shotgun (WGS) entry which is preliminary data.</text>
</comment>
<keyword evidence="2 4" id="KW-0863">Zinc-finger</keyword>
<evidence type="ECO:0000259" key="6">
    <source>
        <dbReference type="PROSITE" id="PS51501"/>
    </source>
</evidence>
<evidence type="ECO:0000313" key="7">
    <source>
        <dbReference type="EMBL" id="CAK0882180.1"/>
    </source>
</evidence>
<evidence type="ECO:0000256" key="5">
    <source>
        <dbReference type="SAM" id="MobiDB-lite"/>
    </source>
</evidence>
<evidence type="ECO:0000256" key="2">
    <source>
        <dbReference type="ARBA" id="ARBA00022771"/>
    </source>
</evidence>
<feature type="compositionally biased region" description="Low complexity" evidence="5">
    <location>
        <begin position="45"/>
        <end position="56"/>
    </location>
</feature>
<reference evidence="7" key="1">
    <citation type="submission" date="2023-10" db="EMBL/GenBank/DDBJ databases">
        <authorList>
            <person name="Chen Y."/>
            <person name="Shah S."/>
            <person name="Dougan E. K."/>
            <person name="Thang M."/>
            <person name="Chan C."/>
        </authorList>
    </citation>
    <scope>NUCLEOTIDE SEQUENCE [LARGE SCALE GENOMIC DNA]</scope>
</reference>
<evidence type="ECO:0000313" key="8">
    <source>
        <dbReference type="Proteomes" id="UP001189429"/>
    </source>
</evidence>
<feature type="region of interest" description="Disordered" evidence="5">
    <location>
        <begin position="100"/>
        <end position="134"/>
    </location>
</feature>
<dbReference type="PANTHER" id="PTHR20922">
    <property type="entry name" value="DNL-TYPE ZINC FINGER PROTEIN"/>
    <property type="match status" value="1"/>
</dbReference>
<dbReference type="InterPro" id="IPR024158">
    <property type="entry name" value="Mt_import_TIM15"/>
</dbReference>
<keyword evidence="8" id="KW-1185">Reference proteome</keyword>
<dbReference type="Pfam" id="PF05180">
    <property type="entry name" value="zf-DNL"/>
    <property type="match status" value="1"/>
</dbReference>
<feature type="compositionally biased region" description="Low complexity" evidence="5">
    <location>
        <begin position="14"/>
        <end position="28"/>
    </location>
</feature>
<feature type="region of interest" description="Disordered" evidence="5">
    <location>
        <begin position="1"/>
        <end position="56"/>
    </location>
</feature>
<keyword evidence="3" id="KW-0862">Zinc</keyword>
<accession>A0ABN9W907</accession>
<keyword evidence="1" id="KW-0479">Metal-binding</keyword>
<feature type="compositionally biased region" description="Basic residues" evidence="5">
    <location>
        <begin position="104"/>
        <end position="114"/>
    </location>
</feature>
<name>A0ABN9W907_9DINO</name>
<proteinExistence type="predicted"/>
<protein>
    <recommendedName>
        <fullName evidence="6">DNL-type domain-containing protein</fullName>
    </recommendedName>
</protein>
<sequence>MESPGSRGGPLAQARAPAPCKPRTAPAAPRRRRALVNPKRGSRGLGSAPMRAAAARAAAALAAAPARAPGGAGPLHGACRPRGGASGRLAADVGSSWSVGAAPARRRPGFHHARAASSAPPGSGGETAAPVDCGGAGGSGAAKAGQTLEDALRDQLAQGAVPGTRNEDAYALAFTCCVCEERSAKLISKRAYHHGVVLVRCPSCKNNHLIADQETGVV</sequence>
<evidence type="ECO:0000256" key="1">
    <source>
        <dbReference type="ARBA" id="ARBA00022723"/>
    </source>
</evidence>
<feature type="compositionally biased region" description="Low complexity" evidence="5">
    <location>
        <begin position="115"/>
        <end position="130"/>
    </location>
</feature>
<dbReference type="InterPro" id="IPR007853">
    <property type="entry name" value="Znf_DNL-typ"/>
</dbReference>